<feature type="domain" description="Amidase" evidence="3">
    <location>
        <begin position="2"/>
        <end position="105"/>
    </location>
</feature>
<dbReference type="Gene3D" id="3.90.1300.10">
    <property type="entry name" value="Amidase signature (AS) domain"/>
    <property type="match status" value="1"/>
</dbReference>
<evidence type="ECO:0000259" key="3">
    <source>
        <dbReference type="Pfam" id="PF01425"/>
    </source>
</evidence>
<dbReference type="GO" id="GO:0016787">
    <property type="term" value="F:hydrolase activity"/>
    <property type="evidence" value="ECO:0007669"/>
    <property type="project" value="UniProtKB-KW"/>
</dbReference>
<evidence type="ECO:0000313" key="4">
    <source>
        <dbReference type="EMBL" id="KAK4548332.1"/>
    </source>
</evidence>
<dbReference type="Pfam" id="PF01425">
    <property type="entry name" value="Amidase"/>
    <property type="match status" value="2"/>
</dbReference>
<dbReference type="AlphaFoldDB" id="A0AAV9JTK7"/>
<accession>A0AAV9JTK7</accession>
<dbReference type="PANTHER" id="PTHR46072">
    <property type="entry name" value="AMIDASE-RELATED-RELATED"/>
    <property type="match status" value="1"/>
</dbReference>
<dbReference type="InterPro" id="IPR036928">
    <property type="entry name" value="AS_sf"/>
</dbReference>
<evidence type="ECO:0000313" key="5">
    <source>
        <dbReference type="Proteomes" id="UP001324427"/>
    </source>
</evidence>
<keyword evidence="2" id="KW-0378">Hydrolase</keyword>
<protein>
    <recommendedName>
        <fullName evidence="3">Amidase domain-containing protein</fullName>
    </recommendedName>
</protein>
<dbReference type="EMBL" id="JAVFHQ010000008">
    <property type="protein sequence ID" value="KAK4548332.1"/>
    <property type="molecule type" value="Genomic_DNA"/>
</dbReference>
<dbReference type="SUPFAM" id="SSF75304">
    <property type="entry name" value="Amidase signature (AS) enzymes"/>
    <property type="match status" value="1"/>
</dbReference>
<dbReference type="Proteomes" id="UP001324427">
    <property type="component" value="Unassembled WGS sequence"/>
</dbReference>
<dbReference type="InterPro" id="IPR023631">
    <property type="entry name" value="Amidase_dom"/>
</dbReference>
<feature type="domain" description="Amidase" evidence="3">
    <location>
        <begin position="106"/>
        <end position="244"/>
    </location>
</feature>
<gene>
    <name evidence="4" type="ORF">LTR36_010202</name>
</gene>
<organism evidence="4 5">
    <name type="scientific">Oleoguttula mirabilis</name>
    <dbReference type="NCBI Taxonomy" id="1507867"/>
    <lineage>
        <taxon>Eukaryota</taxon>
        <taxon>Fungi</taxon>
        <taxon>Dikarya</taxon>
        <taxon>Ascomycota</taxon>
        <taxon>Pezizomycotina</taxon>
        <taxon>Dothideomycetes</taxon>
        <taxon>Dothideomycetidae</taxon>
        <taxon>Mycosphaerellales</taxon>
        <taxon>Teratosphaeriaceae</taxon>
        <taxon>Oleoguttula</taxon>
    </lineage>
</organism>
<sequence length="345" mass="37729">MLDKYMEDHKQPMGPLHGLPVSLKDQYHVKPNDTTMGYVGWIYTHEGSKDPKLVHNVDSQVVSELLSLGAVLYCKTSLPQTLLLGEMENNIIGRTLNPVNQNLSCTDIGGSARIPAAFCGIFSVKPSHNRLSYRQVANTNPGQDTYASSVGVMGASLGAVGLVLKSLISTQPWLRDPSVVPIPWRQQIVEETLGRNRDKDTNATSKPLKLGVYWDDGVVTPHPPVARELRIVAEAVEKAGHKVTTRPGAYMMQGLTGLGHGLDSAFTDNSEESAHLTIEGKAYCESFSDYWNSTSVDDGQIVDAVIMPVAPHATVIPGKYYHTGKVAPDAYFIDFAMKLQRTLLR</sequence>
<reference evidence="4 5" key="1">
    <citation type="submission" date="2021-11" db="EMBL/GenBank/DDBJ databases">
        <title>Black yeast isolated from Biological Soil Crust.</title>
        <authorList>
            <person name="Kurbessoian T."/>
        </authorList>
    </citation>
    <scope>NUCLEOTIDE SEQUENCE [LARGE SCALE GENOMIC DNA]</scope>
    <source>
        <strain evidence="4 5">CCFEE 5522</strain>
    </source>
</reference>
<proteinExistence type="inferred from homology"/>
<evidence type="ECO:0000256" key="2">
    <source>
        <dbReference type="ARBA" id="ARBA00022801"/>
    </source>
</evidence>
<comment type="caution">
    <text evidence="4">The sequence shown here is derived from an EMBL/GenBank/DDBJ whole genome shotgun (WGS) entry which is preliminary data.</text>
</comment>
<keyword evidence="5" id="KW-1185">Reference proteome</keyword>
<dbReference type="PANTHER" id="PTHR46072:SF8">
    <property type="entry name" value="AMIDASE DOMAIN-CONTAINING PROTEIN"/>
    <property type="match status" value="1"/>
</dbReference>
<evidence type="ECO:0000256" key="1">
    <source>
        <dbReference type="ARBA" id="ARBA00009199"/>
    </source>
</evidence>
<comment type="similarity">
    <text evidence="1">Belongs to the amidase family.</text>
</comment>
<name>A0AAV9JTK7_9PEZI</name>